<protein>
    <submittedName>
        <fullName evidence="1">Uncharacterized protein</fullName>
    </submittedName>
</protein>
<name>A0A0L8HLG2_OCTBM</name>
<sequence length="50" mass="5696">MQFACVSILCGNLYLLVCAYLLTTAVHVYASQTVYIFIRPLVYEYISSQL</sequence>
<proteinExistence type="predicted"/>
<accession>A0A0L8HLG2</accession>
<dbReference type="AlphaFoldDB" id="A0A0L8HLG2"/>
<reference evidence="1" key="1">
    <citation type="submission" date="2015-07" db="EMBL/GenBank/DDBJ databases">
        <title>MeaNS - Measles Nucleotide Surveillance Program.</title>
        <authorList>
            <person name="Tran T."/>
            <person name="Druce J."/>
        </authorList>
    </citation>
    <scope>NUCLEOTIDE SEQUENCE</scope>
    <source>
        <strain evidence="1">UCB-OBI-ISO-001</strain>
        <tissue evidence="1">Gonad</tissue>
    </source>
</reference>
<gene>
    <name evidence="1" type="ORF">OCBIM_22011949mg</name>
</gene>
<organism evidence="1">
    <name type="scientific">Octopus bimaculoides</name>
    <name type="common">California two-spotted octopus</name>
    <dbReference type="NCBI Taxonomy" id="37653"/>
    <lineage>
        <taxon>Eukaryota</taxon>
        <taxon>Metazoa</taxon>
        <taxon>Spiralia</taxon>
        <taxon>Lophotrochozoa</taxon>
        <taxon>Mollusca</taxon>
        <taxon>Cephalopoda</taxon>
        <taxon>Coleoidea</taxon>
        <taxon>Octopodiformes</taxon>
        <taxon>Octopoda</taxon>
        <taxon>Incirrata</taxon>
        <taxon>Octopodidae</taxon>
        <taxon>Octopus</taxon>
    </lineage>
</organism>
<evidence type="ECO:0000313" key="1">
    <source>
        <dbReference type="EMBL" id="KOF90076.1"/>
    </source>
</evidence>
<dbReference type="EMBL" id="KQ417847">
    <property type="protein sequence ID" value="KOF90076.1"/>
    <property type="molecule type" value="Genomic_DNA"/>
</dbReference>